<reference evidence="1 2" key="1">
    <citation type="submission" date="2016-04" db="EMBL/GenBank/DDBJ databases">
        <title>The genome of Intoshia linei affirms orthonectids as highly simplified spiralians.</title>
        <authorList>
            <person name="Mikhailov K.V."/>
            <person name="Slusarev G.S."/>
            <person name="Nikitin M.A."/>
            <person name="Logacheva M.D."/>
            <person name="Penin A."/>
            <person name="Aleoshin V."/>
            <person name="Panchin Y.V."/>
        </authorList>
    </citation>
    <scope>NUCLEOTIDE SEQUENCE [LARGE SCALE GENOMIC DNA]</scope>
    <source>
        <strain evidence="1">Intl2013</strain>
        <tissue evidence="1">Whole animal</tissue>
    </source>
</reference>
<name>A0A177AQL0_9BILA</name>
<dbReference type="Proteomes" id="UP000078046">
    <property type="component" value="Unassembled WGS sequence"/>
</dbReference>
<protein>
    <submittedName>
        <fullName evidence="1">Uncharacterized protein</fullName>
    </submittedName>
</protein>
<proteinExistence type="predicted"/>
<evidence type="ECO:0000313" key="2">
    <source>
        <dbReference type="Proteomes" id="UP000078046"/>
    </source>
</evidence>
<dbReference type="AlphaFoldDB" id="A0A177AQL0"/>
<sequence>MFYKKALRSADNPSESAFGRVLLKDNVYEDRQFKLKLGKIDKCAKIKENELLAEKKVFLKLKKAKFVQPSIILWKRKDESNAEKEVPLTTKQIQKLWMSSNNSNVYRNWRYCVYYYKMYGLKTTHIGEKPKNRVYLMNNFGFSQSSLINNKIIFRDEALRNIISNYLSIVKELTNCYLKRTNTNDQRRLSLLILKNQKVDKFNRDIDEKIKKLIFKCDQYKINKYYANNQNLFRHVKNNLNYWLDLYAQRDKTERVESTFFLTHYDQSFYE</sequence>
<dbReference type="EMBL" id="LWCA01002532">
    <property type="protein sequence ID" value="OAF63812.1"/>
    <property type="molecule type" value="Genomic_DNA"/>
</dbReference>
<organism evidence="1 2">
    <name type="scientific">Intoshia linei</name>
    <dbReference type="NCBI Taxonomy" id="1819745"/>
    <lineage>
        <taxon>Eukaryota</taxon>
        <taxon>Metazoa</taxon>
        <taxon>Spiralia</taxon>
        <taxon>Lophotrochozoa</taxon>
        <taxon>Mesozoa</taxon>
        <taxon>Orthonectida</taxon>
        <taxon>Rhopaluridae</taxon>
        <taxon>Intoshia</taxon>
    </lineage>
</organism>
<evidence type="ECO:0000313" key="1">
    <source>
        <dbReference type="EMBL" id="OAF63812.1"/>
    </source>
</evidence>
<accession>A0A177AQL0</accession>
<gene>
    <name evidence="1" type="ORF">A3Q56_08482</name>
</gene>
<comment type="caution">
    <text evidence="1">The sequence shown here is derived from an EMBL/GenBank/DDBJ whole genome shotgun (WGS) entry which is preliminary data.</text>
</comment>
<keyword evidence="2" id="KW-1185">Reference proteome</keyword>